<gene>
    <name evidence="2" type="ORF">HSEST_3114</name>
</gene>
<dbReference type="EMBL" id="CP064792">
    <property type="protein sequence ID" value="QSG16378.1"/>
    <property type="molecule type" value="Genomic_DNA"/>
</dbReference>
<accession>A0A897NU86</accession>
<organism evidence="2 3">
    <name type="scientific">Halapricum desulfuricans</name>
    <dbReference type="NCBI Taxonomy" id="2841257"/>
    <lineage>
        <taxon>Archaea</taxon>
        <taxon>Methanobacteriati</taxon>
        <taxon>Methanobacteriota</taxon>
        <taxon>Stenosarchaea group</taxon>
        <taxon>Halobacteria</taxon>
        <taxon>Halobacteriales</taxon>
        <taxon>Haloarculaceae</taxon>
        <taxon>Halapricum</taxon>
    </lineage>
</organism>
<keyword evidence="2" id="KW-0614">Plasmid</keyword>
<evidence type="ECO:0000313" key="2">
    <source>
        <dbReference type="EMBL" id="QSG16378.1"/>
    </source>
</evidence>
<evidence type="ECO:0000313" key="3">
    <source>
        <dbReference type="Proteomes" id="UP000663292"/>
    </source>
</evidence>
<protein>
    <submittedName>
        <fullName evidence="2">RecB-like nuclease of Mrr subfamily fuzed to APAZ domain</fullName>
    </submittedName>
</protein>
<proteinExistence type="predicted"/>
<dbReference type="RefSeq" id="WP_229123040.1">
    <property type="nucleotide sequence ID" value="NZ_CP064792.1"/>
</dbReference>
<keyword evidence="3" id="KW-1185">Reference proteome</keyword>
<evidence type="ECO:0000256" key="1">
    <source>
        <dbReference type="SAM" id="MobiDB-lite"/>
    </source>
</evidence>
<dbReference type="Proteomes" id="UP000663292">
    <property type="component" value="Plasmid pHSR-Est01"/>
</dbReference>
<feature type="region of interest" description="Disordered" evidence="1">
    <location>
        <begin position="437"/>
        <end position="488"/>
    </location>
</feature>
<dbReference type="GeneID" id="68859493"/>
<feature type="compositionally biased region" description="Basic and acidic residues" evidence="1">
    <location>
        <begin position="464"/>
        <end position="479"/>
    </location>
</feature>
<reference evidence="2 3" key="1">
    <citation type="submission" date="2020-11" db="EMBL/GenBank/DDBJ databases">
        <title>Carbohydrate-dependent, anaerobic sulfur respiration: A novel catabolism in halophilic archaea.</title>
        <authorList>
            <person name="Sorokin D.Y."/>
            <person name="Messina E."/>
            <person name="Smedile F."/>
            <person name="La Cono V."/>
            <person name="Hallsworth J.E."/>
            <person name="Yakimov M.M."/>
        </authorList>
    </citation>
    <scope>NUCLEOTIDE SEQUENCE [LARGE SCALE GENOMIC DNA]</scope>
    <source>
        <strain evidence="2 3">HSR-Est</strain>
        <plasmid evidence="2 3">pHSR-Est01</plasmid>
    </source>
</reference>
<name>A0A897NU86_9EURY</name>
<sequence length="488" mass="58528">MPWFDHEGGSEASFHTGEKYKNRIAEYLRARGNSIERRSDHHATTEDLAAVGISEDFYCLDAEKVSSEFEKRIRVEAKAGEVSRLDESFVTELARTFLDYHEQSREFEYHVYSPHFQAPDKWKRIFKPRVSTDDAIKNYYDEVVSRHELNDQETEKFREYEFEHFKRFLEDVFIHRAGWDRLEQMTEDEQSVDRSKWDFYTKENRPYDRPETLIPNFLKLEEYPDYIYVGICTADRHRDVYEANEWYSPIWIEGDEIYSLTPPEEMEDSLLKFIETDSIKEQRFDQWLEDVEKADEIAKRLFNRFLKKRGVENYDTCKLVRHDYENRLIFQHNPDKDSVEEDGPEQTFVEGWKVTMERGRSIAHRYGIPQFRQYDGDFYVFVETGWLFSGRGYGNNIISGDQASKLHDDLQSDGYHRPNNFKAQFRQWRSYLDLTEDPPQNQSLFEDDERDHPQAMYFSEIDDLEVRKRPPKDTSERNELMSPEVDSY</sequence>
<dbReference type="AlphaFoldDB" id="A0A897NU86"/>
<geneLocation type="plasmid" evidence="2 3">
    <name>pHSR-Est01</name>
</geneLocation>